<dbReference type="EnsemblPlants" id="QL09p003444:mrna">
    <property type="protein sequence ID" value="QL09p003444:mrna"/>
    <property type="gene ID" value="QL09p003444"/>
</dbReference>
<dbReference type="PANTHER" id="PTHR11017">
    <property type="entry name" value="LEUCINE-RICH REPEAT-CONTAINING PROTEIN"/>
    <property type="match status" value="1"/>
</dbReference>
<evidence type="ECO:0000259" key="4">
    <source>
        <dbReference type="Pfam" id="PF20160"/>
    </source>
</evidence>
<dbReference type="AlphaFoldDB" id="A0A7N2MGI1"/>
<reference evidence="5" key="2">
    <citation type="submission" date="2021-01" db="UniProtKB">
        <authorList>
            <consortium name="EnsemblPlants"/>
        </authorList>
    </citation>
    <scope>IDENTIFICATION</scope>
</reference>
<feature type="domain" description="C-JID" evidence="4">
    <location>
        <begin position="210"/>
        <end position="343"/>
    </location>
</feature>
<proteinExistence type="predicted"/>
<dbReference type="Proteomes" id="UP000594261">
    <property type="component" value="Chromosome 9"/>
</dbReference>
<keyword evidence="6" id="KW-1185">Reference proteome</keyword>
<dbReference type="InParanoid" id="A0A7N2MGI1"/>
<dbReference type="EMBL" id="LRBV02000009">
    <property type="status" value="NOT_ANNOTATED_CDS"/>
    <property type="molecule type" value="Genomic_DNA"/>
</dbReference>
<evidence type="ECO:0000256" key="1">
    <source>
        <dbReference type="ARBA" id="ARBA00022614"/>
    </source>
</evidence>
<dbReference type="InterPro" id="IPR044974">
    <property type="entry name" value="Disease_R_plants"/>
</dbReference>
<dbReference type="Gene3D" id="3.80.10.10">
    <property type="entry name" value="Ribonuclease Inhibitor"/>
    <property type="match status" value="1"/>
</dbReference>
<dbReference type="PANTHER" id="PTHR11017:SF573">
    <property type="entry name" value="ADP-RIBOSYL CYCLASE_CYCLIC ADP-RIBOSE HYDROLASE"/>
    <property type="match status" value="1"/>
</dbReference>
<name>A0A7N2MGI1_QUELO</name>
<dbReference type="InterPro" id="IPR032675">
    <property type="entry name" value="LRR_dom_sf"/>
</dbReference>
<feature type="region of interest" description="Disordered" evidence="3">
    <location>
        <begin position="404"/>
        <end position="436"/>
    </location>
</feature>
<dbReference type="SUPFAM" id="SSF52058">
    <property type="entry name" value="L domain-like"/>
    <property type="match status" value="1"/>
</dbReference>
<reference evidence="5 6" key="1">
    <citation type="journal article" date="2016" name="G3 (Bethesda)">
        <title>First Draft Assembly and Annotation of the Genome of a California Endemic Oak Quercus lobata Nee (Fagaceae).</title>
        <authorList>
            <person name="Sork V.L."/>
            <person name="Fitz-Gibbon S.T."/>
            <person name="Puiu D."/>
            <person name="Crepeau M."/>
            <person name="Gugger P.F."/>
            <person name="Sherman R."/>
            <person name="Stevens K."/>
            <person name="Langley C.H."/>
            <person name="Pellegrini M."/>
            <person name="Salzberg S.L."/>
        </authorList>
    </citation>
    <scope>NUCLEOTIDE SEQUENCE [LARGE SCALE GENOMIC DNA]</scope>
    <source>
        <strain evidence="5 6">cv. SW786</strain>
    </source>
</reference>
<feature type="compositionally biased region" description="Acidic residues" evidence="3">
    <location>
        <begin position="406"/>
        <end position="436"/>
    </location>
</feature>
<dbReference type="GO" id="GO:0006952">
    <property type="term" value="P:defense response"/>
    <property type="evidence" value="ECO:0007669"/>
    <property type="project" value="InterPro"/>
</dbReference>
<dbReference type="Pfam" id="PF20160">
    <property type="entry name" value="C-JID"/>
    <property type="match status" value="1"/>
</dbReference>
<evidence type="ECO:0000313" key="6">
    <source>
        <dbReference type="Proteomes" id="UP000594261"/>
    </source>
</evidence>
<evidence type="ECO:0000256" key="2">
    <source>
        <dbReference type="ARBA" id="ARBA00022737"/>
    </source>
</evidence>
<evidence type="ECO:0000256" key="3">
    <source>
        <dbReference type="SAM" id="MobiDB-lite"/>
    </source>
</evidence>
<dbReference type="InterPro" id="IPR045344">
    <property type="entry name" value="C-JID"/>
</dbReference>
<evidence type="ECO:0000313" key="5">
    <source>
        <dbReference type="EnsemblPlants" id="QL09p003444:mrna"/>
    </source>
</evidence>
<dbReference type="Gramene" id="QL09p003444:mrna">
    <property type="protein sequence ID" value="QL09p003444:mrna"/>
    <property type="gene ID" value="QL09p003444"/>
</dbReference>
<keyword evidence="1" id="KW-0433">Leucine-rich repeat</keyword>
<organism evidence="5 6">
    <name type="scientific">Quercus lobata</name>
    <name type="common">Valley oak</name>
    <dbReference type="NCBI Taxonomy" id="97700"/>
    <lineage>
        <taxon>Eukaryota</taxon>
        <taxon>Viridiplantae</taxon>
        <taxon>Streptophyta</taxon>
        <taxon>Embryophyta</taxon>
        <taxon>Tracheophyta</taxon>
        <taxon>Spermatophyta</taxon>
        <taxon>Magnoliopsida</taxon>
        <taxon>eudicotyledons</taxon>
        <taxon>Gunneridae</taxon>
        <taxon>Pentapetalae</taxon>
        <taxon>rosids</taxon>
        <taxon>fabids</taxon>
        <taxon>Fagales</taxon>
        <taxon>Fagaceae</taxon>
        <taxon>Quercus</taxon>
    </lineage>
</organism>
<protein>
    <recommendedName>
        <fullName evidence="4">C-JID domain-containing protein</fullName>
    </recommendedName>
</protein>
<sequence>MATNAIQAIVVNCKEEDCSHGEFSEVFSKMSNLRLLSICHLHSKNTLNRDPNELRYLERECYSLKCLPSGFPPKELVQLDLKYSRIKYLWEGVKILGKLKYINISSSNLIRTPDFSGIPSLEKLRSVPELPASVTYIKAEGCTSLEPLPALLRQSSLSRPPSQSYDESSGGVAFTILNRYLQRLLCRKTGYETSPKRKEDGSKTEFQISIPGFRIPQWLSHQRLGNSMSIKLSPNWCNSWWMGFAICALIKACKDCCFGELDIKVRVRALGDMHHGQYASKTFFAKLHLTYHIWILYLSRDDWFAIVGNYECSQIEVAFFEYHSSFEKVQKCGFSLVYEQDKEESNQAIAQCSSSRVITYEGWDGVHHGFDNSTSSCDDYSDFEPKESGLFSYNGGDDVYAVGGDHDDDGDVYVDDDDDDDASYADDDLYVDDDDDASYADDDVFVDDDDQMMHMLMMMYM</sequence>
<accession>A0A7N2MGI1</accession>
<keyword evidence="2" id="KW-0677">Repeat</keyword>